<sequence>MYTTNDVLALLAEIESNDLQMNALKERNSEIRKSLGFAALGANWADAKGVQHVEVSGVPMKIEFGQNYTLDKKALPEVLAKMSEAGRAAAIKYKPELSLSGYKDLSASDRRALDKAVKTSPAPPKITRKV</sequence>
<dbReference type="Pfam" id="PF23791">
    <property type="entry name" value="DUF7173"/>
    <property type="match status" value="1"/>
</dbReference>
<name>A0A0N7GFC7_9CAUD</name>
<organism evidence="1 2">
    <name type="scientific">Pseudomonas phage POR1</name>
    <dbReference type="NCBI Taxonomy" id="1718594"/>
    <lineage>
        <taxon>Viruses</taxon>
        <taxon>Duplodnaviria</taxon>
        <taxon>Heunggongvirae</taxon>
        <taxon>Uroviricota</taxon>
        <taxon>Caudoviricetes</taxon>
        <taxon>Porunavirus</taxon>
        <taxon>Porunavirus POR1</taxon>
    </lineage>
</organism>
<keyword evidence="2" id="KW-1185">Reference proteome</keyword>
<reference evidence="1 2" key="1">
    <citation type="journal article" date="2016" name="Genome Announc.">
        <title>Genome Sequences of Pseudomonas oryzihabitans Phage POR1 and Pseudomonas aeruginosa Phage PAE1.</title>
        <authorList>
            <person name="Dyson Z.A."/>
            <person name="Seviour R.J."/>
            <person name="Tucci J."/>
            <person name="Petrovski S."/>
        </authorList>
    </citation>
    <scope>NUCLEOTIDE SEQUENCE [LARGE SCALE GENOMIC DNA]</scope>
</reference>
<gene>
    <name evidence="1" type="ORF">POR1_36</name>
</gene>
<dbReference type="EMBL" id="KT716399">
    <property type="protein sequence ID" value="ALH46241.1"/>
    <property type="molecule type" value="Genomic_DNA"/>
</dbReference>
<dbReference type="Proteomes" id="UP000225954">
    <property type="component" value="Segment"/>
</dbReference>
<accession>A0A0N7GFC7</accession>
<protein>
    <submittedName>
        <fullName evidence="1">Uncharacterized protein</fullName>
    </submittedName>
</protein>
<evidence type="ECO:0000313" key="1">
    <source>
        <dbReference type="EMBL" id="ALH46241.1"/>
    </source>
</evidence>
<proteinExistence type="predicted"/>
<dbReference type="InterPro" id="IPR055597">
    <property type="entry name" value="DUF7173"/>
</dbReference>
<evidence type="ECO:0000313" key="2">
    <source>
        <dbReference type="Proteomes" id="UP000225954"/>
    </source>
</evidence>